<sequence>MDHVAIMNKKFGDLIAKILSGEKKIESRWSKNKIAPWNRVKRGDRIYFKDSGGPVIAVAEIEKVRQFEKKDFDKARELFSVPDAWTKGKNYCVLMWLKNPKKIRSFKINKFGFGSVAAWLRTGDIEKIKVD</sequence>
<accession>A0A0G1TSV9</accession>
<dbReference type="SUPFAM" id="SSF88697">
    <property type="entry name" value="PUA domain-like"/>
    <property type="match status" value="1"/>
</dbReference>
<dbReference type="InterPro" id="IPR015947">
    <property type="entry name" value="PUA-like_sf"/>
</dbReference>
<evidence type="ECO:0000313" key="3">
    <source>
        <dbReference type="Proteomes" id="UP000034265"/>
    </source>
</evidence>
<dbReference type="Pfam" id="PF04266">
    <property type="entry name" value="ASCH"/>
    <property type="match status" value="1"/>
</dbReference>
<evidence type="ECO:0000313" key="2">
    <source>
        <dbReference type="EMBL" id="KKU84854.1"/>
    </source>
</evidence>
<gene>
    <name evidence="2" type="ORF">UY11_C0002G0009</name>
</gene>
<reference evidence="2 3" key="1">
    <citation type="journal article" date="2015" name="Nature">
        <title>rRNA introns, odd ribosomes, and small enigmatic genomes across a large radiation of phyla.</title>
        <authorList>
            <person name="Brown C.T."/>
            <person name="Hug L.A."/>
            <person name="Thomas B.C."/>
            <person name="Sharon I."/>
            <person name="Castelle C.J."/>
            <person name="Singh A."/>
            <person name="Wilkins M.J."/>
            <person name="Williams K.H."/>
            <person name="Banfield J.F."/>
        </authorList>
    </citation>
    <scope>NUCLEOTIDE SEQUENCE [LARGE SCALE GENOMIC DNA]</scope>
</reference>
<dbReference type="AlphaFoldDB" id="A0A0G1TSV9"/>
<dbReference type="Proteomes" id="UP000034265">
    <property type="component" value="Unassembled WGS sequence"/>
</dbReference>
<proteinExistence type="predicted"/>
<comment type="caution">
    <text evidence="2">The sequence shown here is derived from an EMBL/GenBank/DDBJ whole genome shotgun (WGS) entry which is preliminary data.</text>
</comment>
<organism evidence="2 3">
    <name type="scientific">Candidatus Amesbacteria bacterium GW2011_GWC2_47_8</name>
    <dbReference type="NCBI Taxonomy" id="1618367"/>
    <lineage>
        <taxon>Bacteria</taxon>
        <taxon>Candidatus Amesiibacteriota</taxon>
    </lineage>
</organism>
<feature type="domain" description="ASCH" evidence="1">
    <location>
        <begin position="14"/>
        <end position="83"/>
    </location>
</feature>
<name>A0A0G1TSV9_9BACT</name>
<evidence type="ECO:0000259" key="1">
    <source>
        <dbReference type="Pfam" id="PF04266"/>
    </source>
</evidence>
<dbReference type="InterPro" id="IPR007374">
    <property type="entry name" value="ASCH_domain"/>
</dbReference>
<dbReference type="Gene3D" id="2.30.130.30">
    <property type="entry name" value="Hypothetical protein"/>
    <property type="match status" value="1"/>
</dbReference>
<protein>
    <recommendedName>
        <fullName evidence="1">ASCH domain-containing protein</fullName>
    </recommendedName>
</protein>
<dbReference type="EMBL" id="LCOT01000002">
    <property type="protein sequence ID" value="KKU84854.1"/>
    <property type="molecule type" value="Genomic_DNA"/>
</dbReference>